<dbReference type="OrthoDB" id="19013at2157"/>
<reference evidence="3 4" key="1">
    <citation type="journal article" date="2007" name="Archaea">
        <title>The genome of Hyperthermus butylicus: a sulfur-reducing, peptide fermenting, neutrophilic Crenarchaeote growing up to 108 degrees C.</title>
        <authorList>
            <person name="Brugger K."/>
            <person name="Chen L."/>
            <person name="Stark M."/>
            <person name="Zibat A."/>
            <person name="Redder P."/>
            <person name="Ruepp A."/>
            <person name="Awayez M."/>
            <person name="She Q."/>
            <person name="Garrett R.A."/>
            <person name="Klenk H.P."/>
        </authorList>
    </citation>
    <scope>NUCLEOTIDE SEQUENCE [LARGE SCALE GENOMIC DNA]</scope>
    <source>
        <strain evidence="4">DSM 5456 / JCM 9403 / PLM1-5</strain>
    </source>
</reference>
<dbReference type="AlphaFoldDB" id="A2BLS3"/>
<dbReference type="GO" id="GO:0005829">
    <property type="term" value="C:cytosol"/>
    <property type="evidence" value="ECO:0007669"/>
    <property type="project" value="TreeGrafter"/>
</dbReference>
<evidence type="ECO:0000256" key="2">
    <source>
        <dbReference type="NCBIfam" id="TIGR00021"/>
    </source>
</evidence>
<dbReference type="PANTHER" id="PTHR11934:SF0">
    <property type="entry name" value="RIBOSE-5-PHOSPHATE ISOMERASE"/>
    <property type="match status" value="1"/>
</dbReference>
<evidence type="ECO:0000313" key="4">
    <source>
        <dbReference type="Proteomes" id="UP000002593"/>
    </source>
</evidence>
<dbReference type="InterPro" id="IPR004788">
    <property type="entry name" value="Ribose5P_isomerase_type_A"/>
</dbReference>
<dbReference type="SUPFAM" id="SSF100950">
    <property type="entry name" value="NagB/RpiA/CoA transferase-like"/>
    <property type="match status" value="1"/>
</dbReference>
<gene>
    <name evidence="3" type="ordered locus">Hbut_1091</name>
</gene>
<dbReference type="RefSeq" id="WP_011822252.1">
    <property type="nucleotide sequence ID" value="NC_008818.1"/>
</dbReference>
<evidence type="ECO:0000256" key="1">
    <source>
        <dbReference type="ARBA" id="ARBA00023235"/>
    </source>
</evidence>
<dbReference type="EMBL" id="CP000493">
    <property type="protein sequence ID" value="ABM80934.1"/>
    <property type="molecule type" value="Genomic_DNA"/>
</dbReference>
<dbReference type="Pfam" id="PF06026">
    <property type="entry name" value="Rib_5-P_isom_A"/>
    <property type="match status" value="1"/>
</dbReference>
<dbReference type="GeneID" id="4781657"/>
<organism evidence="3 4">
    <name type="scientific">Hyperthermus butylicus (strain DSM 5456 / JCM 9403 / PLM1-5)</name>
    <dbReference type="NCBI Taxonomy" id="415426"/>
    <lineage>
        <taxon>Archaea</taxon>
        <taxon>Thermoproteota</taxon>
        <taxon>Thermoprotei</taxon>
        <taxon>Desulfurococcales</taxon>
        <taxon>Pyrodictiaceae</taxon>
        <taxon>Hyperthermus</taxon>
    </lineage>
</organism>
<dbReference type="GO" id="GO:0009052">
    <property type="term" value="P:pentose-phosphate shunt, non-oxidative branch"/>
    <property type="evidence" value="ECO:0007669"/>
    <property type="project" value="InterPro"/>
</dbReference>
<dbReference type="GO" id="GO:0006014">
    <property type="term" value="P:D-ribose metabolic process"/>
    <property type="evidence" value="ECO:0007669"/>
    <property type="project" value="TreeGrafter"/>
</dbReference>
<dbReference type="NCBIfam" id="TIGR00021">
    <property type="entry name" value="rpiA"/>
    <property type="match status" value="1"/>
</dbReference>
<evidence type="ECO:0000313" key="3">
    <source>
        <dbReference type="EMBL" id="ABM80934.1"/>
    </source>
</evidence>
<proteinExistence type="predicted"/>
<name>A2BLS3_HYPBU</name>
<keyword evidence="4" id="KW-1185">Reference proteome</keyword>
<dbReference type="HOGENOM" id="CLU_056590_1_1_2"/>
<dbReference type="STRING" id="415426.Hbut_1091"/>
<dbReference type="Gene3D" id="3.30.70.260">
    <property type="match status" value="1"/>
</dbReference>
<dbReference type="EnsemblBacteria" id="ABM80934">
    <property type="protein sequence ID" value="ABM80934"/>
    <property type="gene ID" value="Hbut_1091"/>
</dbReference>
<sequence>MTALAKVEAARRAAEILEPLIERAERIGIGTGSTVRLVLRFLIESPAASALRRAKVYASSFDTLLELRRLGIEAYDFLPRDGLDVYFDGADEVARVSDMCMAVKGRGAAMLREKLLAFNSAYTLLVVDESKVSRNLGDKGKPVPVEVVPPAVETIVEEFESRGIRAEVRTNCSCRDGPAFTDNYGIVIDTWPWGVMSPIQYESLLDTLPGVMGHGLFIGYMDAIVVGYGDGRSEEWRCRRTRLSAGAKARRAER</sequence>
<dbReference type="PANTHER" id="PTHR11934">
    <property type="entry name" value="RIBOSE-5-PHOSPHATE ISOMERASE"/>
    <property type="match status" value="1"/>
</dbReference>
<dbReference type="InterPro" id="IPR037171">
    <property type="entry name" value="NagB/RpiA_transferase-like"/>
</dbReference>
<dbReference type="KEGG" id="hbu:Hbut_1091"/>
<dbReference type="EC" id="5.3.1.6" evidence="2"/>
<accession>A2BLS3</accession>
<dbReference type="Gene3D" id="3.40.50.1360">
    <property type="match status" value="1"/>
</dbReference>
<dbReference type="eggNOG" id="arCOG01122">
    <property type="taxonomic scope" value="Archaea"/>
</dbReference>
<dbReference type="Proteomes" id="UP000002593">
    <property type="component" value="Chromosome"/>
</dbReference>
<protein>
    <recommendedName>
        <fullName evidence="2">Ribose 5-phosphate isomerase A</fullName>
        <ecNumber evidence="2">5.3.1.6</ecNumber>
    </recommendedName>
</protein>
<dbReference type="SUPFAM" id="SSF75445">
    <property type="entry name" value="D-ribose-5-phosphate isomerase (RpiA), lid domain"/>
    <property type="match status" value="1"/>
</dbReference>
<keyword evidence="1 3" id="KW-0413">Isomerase</keyword>
<dbReference type="GO" id="GO:0004751">
    <property type="term" value="F:ribose-5-phosphate isomerase activity"/>
    <property type="evidence" value="ECO:0007669"/>
    <property type="project" value="UniProtKB-UniRule"/>
</dbReference>